<evidence type="ECO:0000256" key="3">
    <source>
        <dbReference type="SAM" id="Phobius"/>
    </source>
</evidence>
<evidence type="ECO:0000256" key="2">
    <source>
        <dbReference type="SAM" id="MobiDB-lite"/>
    </source>
</evidence>
<dbReference type="InterPro" id="IPR050570">
    <property type="entry name" value="Cell_wall_metabolism_enzyme"/>
</dbReference>
<name>A0A6N7XIP8_9FIRM</name>
<evidence type="ECO:0000259" key="4">
    <source>
        <dbReference type="PROSITE" id="PS51109"/>
    </source>
</evidence>
<reference evidence="5 6" key="1">
    <citation type="submission" date="2019-08" db="EMBL/GenBank/DDBJ databases">
        <title>In-depth cultivation of the pig gut microbiome towards novel bacterial diversity and tailored functional studies.</title>
        <authorList>
            <person name="Wylensek D."/>
            <person name="Hitch T.C.A."/>
            <person name="Clavel T."/>
        </authorList>
    </citation>
    <scope>NUCLEOTIDE SEQUENCE [LARGE SCALE GENOMIC DNA]</scope>
    <source>
        <strain evidence="5 6">WCA-MUC-591-APC-4B</strain>
    </source>
</reference>
<dbReference type="AlphaFoldDB" id="A0A6N7XIP8"/>
<dbReference type="InterPro" id="IPR011098">
    <property type="entry name" value="G5_dom"/>
</dbReference>
<feature type="compositionally biased region" description="Basic and acidic residues" evidence="2">
    <location>
        <begin position="29"/>
        <end position="65"/>
    </location>
</feature>
<proteinExistence type="predicted"/>
<dbReference type="Pfam" id="PF07501">
    <property type="entry name" value="G5"/>
    <property type="match status" value="1"/>
</dbReference>
<feature type="region of interest" description="Disordered" evidence="2">
    <location>
        <begin position="345"/>
        <end position="367"/>
    </location>
</feature>
<dbReference type="PANTHER" id="PTHR21666">
    <property type="entry name" value="PEPTIDASE-RELATED"/>
    <property type="match status" value="1"/>
</dbReference>
<keyword evidence="1" id="KW-0732">Signal</keyword>
<dbReference type="CDD" id="cd12797">
    <property type="entry name" value="M23_peptidase"/>
    <property type="match status" value="1"/>
</dbReference>
<dbReference type="Pfam" id="PF01551">
    <property type="entry name" value="Peptidase_M23"/>
    <property type="match status" value="1"/>
</dbReference>
<evidence type="ECO:0000313" key="5">
    <source>
        <dbReference type="EMBL" id="MST70814.1"/>
    </source>
</evidence>
<dbReference type="Gene3D" id="2.70.70.10">
    <property type="entry name" value="Glucose Permease (Domain IIA)"/>
    <property type="match status" value="1"/>
</dbReference>
<dbReference type="RefSeq" id="WP_154554377.1">
    <property type="nucleotide sequence ID" value="NZ_VUNA01000009.1"/>
</dbReference>
<dbReference type="PROSITE" id="PS51109">
    <property type="entry name" value="G5"/>
    <property type="match status" value="1"/>
</dbReference>
<comment type="caution">
    <text evidence="5">The sequence shown here is derived from an EMBL/GenBank/DDBJ whole genome shotgun (WGS) entry which is preliminary data.</text>
</comment>
<gene>
    <name evidence="5" type="ORF">FYJ65_05605</name>
</gene>
<feature type="region of interest" description="Disordered" evidence="2">
    <location>
        <begin position="1"/>
        <end position="65"/>
    </location>
</feature>
<organism evidence="5 6">
    <name type="scientific">Mogibacterium kristiansenii</name>
    <dbReference type="NCBI Taxonomy" id="2606708"/>
    <lineage>
        <taxon>Bacteria</taxon>
        <taxon>Bacillati</taxon>
        <taxon>Bacillota</taxon>
        <taxon>Clostridia</taxon>
        <taxon>Peptostreptococcales</taxon>
        <taxon>Anaerovoracaceae</taxon>
        <taxon>Mogibacterium</taxon>
    </lineage>
</organism>
<dbReference type="InterPro" id="IPR016047">
    <property type="entry name" value="M23ase_b-sheet_dom"/>
</dbReference>
<feature type="transmembrane region" description="Helical" evidence="3">
    <location>
        <begin position="138"/>
        <end position="156"/>
    </location>
</feature>
<dbReference type="EMBL" id="VUNA01000009">
    <property type="protein sequence ID" value="MST70814.1"/>
    <property type="molecule type" value="Genomic_DNA"/>
</dbReference>
<dbReference type="Gene3D" id="2.20.230.10">
    <property type="entry name" value="Resuscitation-promoting factor rpfb"/>
    <property type="match status" value="1"/>
</dbReference>
<keyword evidence="3" id="KW-0472">Membrane</keyword>
<dbReference type="SMART" id="SM01208">
    <property type="entry name" value="G5"/>
    <property type="match status" value="1"/>
</dbReference>
<evidence type="ECO:0000313" key="6">
    <source>
        <dbReference type="Proteomes" id="UP000469424"/>
    </source>
</evidence>
<dbReference type="SUPFAM" id="SSF51261">
    <property type="entry name" value="Duplicated hybrid motif"/>
    <property type="match status" value="1"/>
</dbReference>
<dbReference type="GO" id="GO:0004222">
    <property type="term" value="F:metalloendopeptidase activity"/>
    <property type="evidence" value="ECO:0007669"/>
    <property type="project" value="TreeGrafter"/>
</dbReference>
<keyword evidence="3" id="KW-1133">Transmembrane helix</keyword>
<sequence>MEFEKKPIDNMNENNRMPETVNPEENMEEEKSSKEKKKEEKNAKKEVAARKKAEAKAKKAAEAEAKAAEKRKKKAAKKAAKEGKITLGKIIVDEAADVISTHDRIQASVDRFFAAMKYSLVYEMNDARIRYKHNATGMLTAFFGTIVIICFMLLVFDHETSYQYSYNGRILGYVDDQEQVYNILNIAGEKLSKVNDAKIRFKVGQNITFKKVSSSKKDIDTADQALNKLTYMTEIDVVGYGIYEKDRLLAVVESKSVADKVLDDVVNYYRTPDKGMQLQKIGFKHHVEVKPVNVMLTSVMTRNEAEDILENGGKMSLQHIVMEDEDTAKLQEIYSADSQEIRVIGQSDSNREEEEADTTEKGDKNVSKGKKIDVATALSAVTATIRTPESGDKIEIDRKVEPITVEMTEDGTMSEVIKYKTIEKKTKEMYRGDREVTQKGVNGRQIITGTVVYQNGKEVKRDIRDKEVLKKSVDRVVLVGTNDKPKWYPTGHYIIPVKNEVITSYFGSRWGRIHGGLDFGMPIGTPIYASDGGTVTRASYFAGYGLCVEVTHNNGTFTRYGHCSAVKCKVGDKVAQGQKIALVGNTGNSTGPHLHFEIHPHGGGYVDPYPYLYGSNKGNQLNNE</sequence>
<protein>
    <submittedName>
        <fullName evidence="5">Peptidoglycan DD-metalloendopeptidase family protein</fullName>
    </submittedName>
</protein>
<dbReference type="PANTHER" id="PTHR21666:SF270">
    <property type="entry name" value="MUREIN HYDROLASE ACTIVATOR ENVC"/>
    <property type="match status" value="1"/>
</dbReference>
<dbReference type="InterPro" id="IPR011055">
    <property type="entry name" value="Dup_hybrid_motif"/>
</dbReference>
<feature type="compositionally biased region" description="Basic and acidic residues" evidence="2">
    <location>
        <begin position="358"/>
        <end position="367"/>
    </location>
</feature>
<keyword evidence="3" id="KW-0812">Transmembrane</keyword>
<feature type="domain" description="G5" evidence="4">
    <location>
        <begin position="403"/>
        <end position="483"/>
    </location>
</feature>
<dbReference type="Proteomes" id="UP000469424">
    <property type="component" value="Unassembled WGS sequence"/>
</dbReference>
<keyword evidence="6" id="KW-1185">Reference proteome</keyword>
<evidence type="ECO:0000256" key="1">
    <source>
        <dbReference type="ARBA" id="ARBA00022729"/>
    </source>
</evidence>
<accession>A0A6N7XIP8</accession>